<keyword evidence="2" id="KW-0732">Signal</keyword>
<organism evidence="3 4">
    <name type="scientific">Vanrija pseudolonga</name>
    <dbReference type="NCBI Taxonomy" id="143232"/>
    <lineage>
        <taxon>Eukaryota</taxon>
        <taxon>Fungi</taxon>
        <taxon>Dikarya</taxon>
        <taxon>Basidiomycota</taxon>
        <taxon>Agaricomycotina</taxon>
        <taxon>Tremellomycetes</taxon>
        <taxon>Trichosporonales</taxon>
        <taxon>Trichosporonaceae</taxon>
        <taxon>Vanrija</taxon>
    </lineage>
</organism>
<feature type="chain" id="PRO_5041906371" description="Granulins domain-containing protein" evidence="2">
    <location>
        <begin position="19"/>
        <end position="206"/>
    </location>
</feature>
<proteinExistence type="predicted"/>
<feature type="compositionally biased region" description="Basic and acidic residues" evidence="1">
    <location>
        <begin position="24"/>
        <end position="34"/>
    </location>
</feature>
<dbReference type="GeneID" id="87806645"/>
<dbReference type="RefSeq" id="XP_062625920.1">
    <property type="nucleotide sequence ID" value="XM_062769936.1"/>
</dbReference>
<dbReference type="AlphaFoldDB" id="A0AAF1BPV6"/>
<keyword evidence="4" id="KW-1185">Reference proteome</keyword>
<feature type="region of interest" description="Disordered" evidence="1">
    <location>
        <begin position="21"/>
        <end position="40"/>
    </location>
</feature>
<accession>A0AAF1BPV6</accession>
<dbReference type="EMBL" id="CP086715">
    <property type="protein sequence ID" value="WOO79888.1"/>
    <property type="molecule type" value="Genomic_DNA"/>
</dbReference>
<evidence type="ECO:0008006" key="5">
    <source>
        <dbReference type="Google" id="ProtNLM"/>
    </source>
</evidence>
<name>A0AAF1BPV6_9TREE</name>
<protein>
    <recommendedName>
        <fullName evidence="5">Granulins domain-containing protein</fullName>
    </recommendedName>
</protein>
<evidence type="ECO:0000313" key="4">
    <source>
        <dbReference type="Proteomes" id="UP000827549"/>
    </source>
</evidence>
<reference evidence="3" key="1">
    <citation type="submission" date="2023-10" db="EMBL/GenBank/DDBJ databases">
        <authorList>
            <person name="Noh H."/>
        </authorList>
    </citation>
    <scope>NUCLEOTIDE SEQUENCE</scope>
    <source>
        <strain evidence="3">DUCC4014</strain>
    </source>
</reference>
<evidence type="ECO:0000256" key="2">
    <source>
        <dbReference type="SAM" id="SignalP"/>
    </source>
</evidence>
<gene>
    <name evidence="3" type="ORF">LOC62_02G003401</name>
</gene>
<dbReference type="Proteomes" id="UP000827549">
    <property type="component" value="Chromosome 2"/>
</dbReference>
<feature type="signal peptide" evidence="2">
    <location>
        <begin position="1"/>
        <end position="18"/>
    </location>
</feature>
<evidence type="ECO:0000313" key="3">
    <source>
        <dbReference type="EMBL" id="WOO79888.1"/>
    </source>
</evidence>
<sequence>MLPKLLLAAFALAASASATLSPRQDGEDGHDNTRPGKGFDAPTADLEDLYSVLAGAAPEFSQSVDVTRRELAARADIALENRASCPALCLNRYCVPKGSQCCGGNQYCPPGYQCNKYRKGGGCCKTGDRVCTASGACLPSGYLCCGSGVMPAGARCCGDVWCPSSASCAPNRKCLYRRKGRDFFEDATALDLEKRDAFGAPFETAE</sequence>
<evidence type="ECO:0000256" key="1">
    <source>
        <dbReference type="SAM" id="MobiDB-lite"/>
    </source>
</evidence>